<organism evidence="1 2">
    <name type="scientific">Canna indica</name>
    <name type="common">Indian-shot</name>
    <dbReference type="NCBI Taxonomy" id="4628"/>
    <lineage>
        <taxon>Eukaryota</taxon>
        <taxon>Viridiplantae</taxon>
        <taxon>Streptophyta</taxon>
        <taxon>Embryophyta</taxon>
        <taxon>Tracheophyta</taxon>
        <taxon>Spermatophyta</taxon>
        <taxon>Magnoliopsida</taxon>
        <taxon>Liliopsida</taxon>
        <taxon>Zingiberales</taxon>
        <taxon>Cannaceae</taxon>
        <taxon>Canna</taxon>
    </lineage>
</organism>
<name>A0AAQ3K8V3_9LILI</name>
<reference evidence="1 2" key="1">
    <citation type="submission" date="2023-10" db="EMBL/GenBank/DDBJ databases">
        <title>Chromosome-scale genome assembly provides insights into flower coloration mechanisms of Canna indica.</title>
        <authorList>
            <person name="Li C."/>
        </authorList>
    </citation>
    <scope>NUCLEOTIDE SEQUENCE [LARGE SCALE GENOMIC DNA]</scope>
    <source>
        <tissue evidence="1">Flower</tissue>
    </source>
</reference>
<dbReference type="AlphaFoldDB" id="A0AAQ3K8V3"/>
<protein>
    <submittedName>
        <fullName evidence="1">Uncharacterized protein</fullName>
    </submittedName>
</protein>
<evidence type="ECO:0000313" key="1">
    <source>
        <dbReference type="EMBL" id="WOL03942.1"/>
    </source>
</evidence>
<accession>A0AAQ3K8V3</accession>
<dbReference type="Proteomes" id="UP001327560">
    <property type="component" value="Chromosome 4"/>
</dbReference>
<evidence type="ECO:0000313" key="2">
    <source>
        <dbReference type="Proteomes" id="UP001327560"/>
    </source>
</evidence>
<sequence>MKQQSMKRYPSLELKALEHLVPPGNSELDPIGEISDVNIVEDNIEVASVTNEGVTNKDKDVGLLGELLVGVELGDEGLEDLVGDGGEDFVVGIS</sequence>
<dbReference type="EMBL" id="CP136893">
    <property type="protein sequence ID" value="WOL03942.1"/>
    <property type="molecule type" value="Genomic_DNA"/>
</dbReference>
<proteinExistence type="predicted"/>
<gene>
    <name evidence="1" type="ORF">Cni_G12662</name>
</gene>
<keyword evidence="2" id="KW-1185">Reference proteome</keyword>